<sequence>MNSDDQGHAGEPLCQAVLLALDGVSDPEIPAVSIRELGMVHRVTAEEDVISVELLPTFVGCPALELIRGKVIERLTAQFHAKRVNVSFVMTQPWTSQRITSVGIEKLRAFGIAPPVRREPRCLVPPPCPYCGASDTRIENLFGPTACRSLFYCTSCQQPFEGMKAV</sequence>
<feature type="domain" description="PaaD zinc beta ribbon" evidence="2">
    <location>
        <begin position="127"/>
        <end position="164"/>
    </location>
</feature>
<accession>A0ABY6ZBT2</accession>
<dbReference type="NCBIfam" id="TIGR02159">
    <property type="entry name" value="PA_CoA_Oxy4"/>
    <property type="match status" value="1"/>
</dbReference>
<dbReference type="SUPFAM" id="SSF117916">
    <property type="entry name" value="Fe-S cluster assembly (FSCA) domain-like"/>
    <property type="match status" value="1"/>
</dbReference>
<dbReference type="Pfam" id="PF23451">
    <property type="entry name" value="Zn_ribbon_PaaD"/>
    <property type="match status" value="1"/>
</dbReference>
<feature type="domain" description="MIP18 family-like" evidence="1">
    <location>
        <begin position="15"/>
        <end position="87"/>
    </location>
</feature>
<name>A0ABY6ZBT2_9BACL</name>
<reference evidence="3" key="1">
    <citation type="submission" date="2022-08" db="EMBL/GenBank/DDBJ databases">
        <title>Alicyclobacillus fastidiosus DSM 17978, complete genome.</title>
        <authorList>
            <person name="Wang Q."/>
            <person name="Cai R."/>
            <person name="Wang Z."/>
        </authorList>
    </citation>
    <scope>NUCLEOTIDE SEQUENCE</scope>
    <source>
        <strain evidence="3">DSM 17978</strain>
    </source>
</reference>
<dbReference type="Gene3D" id="3.30.300.130">
    <property type="entry name" value="Fe-S cluster assembly (FSCA)"/>
    <property type="match status" value="1"/>
</dbReference>
<proteinExistence type="predicted"/>
<evidence type="ECO:0000313" key="4">
    <source>
        <dbReference type="Proteomes" id="UP001164761"/>
    </source>
</evidence>
<keyword evidence="4" id="KW-1185">Reference proteome</keyword>
<dbReference type="RefSeq" id="WP_268003608.1">
    <property type="nucleotide sequence ID" value="NZ_BSUT01000001.1"/>
</dbReference>
<organism evidence="3 4">
    <name type="scientific">Alicyclobacillus fastidiosus</name>
    <dbReference type="NCBI Taxonomy" id="392011"/>
    <lineage>
        <taxon>Bacteria</taxon>
        <taxon>Bacillati</taxon>
        <taxon>Bacillota</taxon>
        <taxon>Bacilli</taxon>
        <taxon>Bacillales</taxon>
        <taxon>Alicyclobacillaceae</taxon>
        <taxon>Alicyclobacillus</taxon>
    </lineage>
</organism>
<evidence type="ECO:0000259" key="2">
    <source>
        <dbReference type="Pfam" id="PF23451"/>
    </source>
</evidence>
<dbReference type="InterPro" id="IPR056572">
    <property type="entry name" value="Zn_ribbon_PaaD"/>
</dbReference>
<gene>
    <name evidence="3" type="primary">paaJ</name>
    <name evidence="3" type="ORF">NZD89_14940</name>
</gene>
<dbReference type="Pfam" id="PF01883">
    <property type="entry name" value="FeS_assembly_P"/>
    <property type="match status" value="1"/>
</dbReference>
<dbReference type="EMBL" id="CP104067">
    <property type="protein sequence ID" value="WAH39711.1"/>
    <property type="molecule type" value="Genomic_DNA"/>
</dbReference>
<evidence type="ECO:0000259" key="1">
    <source>
        <dbReference type="Pfam" id="PF01883"/>
    </source>
</evidence>
<dbReference type="Proteomes" id="UP001164761">
    <property type="component" value="Chromosome"/>
</dbReference>
<dbReference type="InterPro" id="IPR052339">
    <property type="entry name" value="Fe-S_Maturation_MIP18"/>
</dbReference>
<dbReference type="InterPro" id="IPR034904">
    <property type="entry name" value="FSCA_dom_sf"/>
</dbReference>
<evidence type="ECO:0000313" key="3">
    <source>
        <dbReference type="EMBL" id="WAH39711.1"/>
    </source>
</evidence>
<dbReference type="PANTHER" id="PTHR42831">
    <property type="entry name" value="FE-S PROTEIN MATURATION AUXILIARY FACTOR YITW"/>
    <property type="match status" value="1"/>
</dbReference>
<protein>
    <submittedName>
        <fullName evidence="3">Phenylacetate-CoA oxygenase subunit PaaJ</fullName>
    </submittedName>
</protein>
<dbReference type="InterPro" id="IPR011883">
    <property type="entry name" value="PaaD-like"/>
</dbReference>
<dbReference type="InterPro" id="IPR002744">
    <property type="entry name" value="MIP18-like"/>
</dbReference>
<dbReference type="PANTHER" id="PTHR42831:SF3">
    <property type="entry name" value="1,2-PHENYLACETYL-COA EPOXIDASE, SUBUNIT D-RELATED"/>
    <property type="match status" value="1"/>
</dbReference>